<evidence type="ECO:0000313" key="3">
    <source>
        <dbReference type="EMBL" id="MCV7026095.1"/>
    </source>
</evidence>
<reference evidence="3" key="3">
    <citation type="journal article" date="2022" name="BMC Genomics">
        <title>Comparative genome analysis of mycobacteria focusing on tRNA and non-coding RNA.</title>
        <authorList>
            <person name="Behra P.R.K."/>
            <person name="Pettersson B.M.F."/>
            <person name="Ramesh M."/>
            <person name="Das S."/>
            <person name="Dasgupta S."/>
            <person name="Kirsebom L.A."/>
        </authorList>
    </citation>
    <scope>NUCLEOTIDE SEQUENCE</scope>
    <source>
        <strain evidence="3">DSM 44203</strain>
    </source>
</reference>
<reference evidence="2 4" key="1">
    <citation type="journal article" date="2016" name="Genome Announc.">
        <title>Draft Genome Sequences of Five Rapidly Growing Mycobacterium Species, M. thermoresistibile, M. fortuitum subsp. acetamidolyticum, M. canariasense, M. brisbanense, and M. novocastrense.</title>
        <authorList>
            <person name="Katahira K."/>
            <person name="Ogura Y."/>
            <person name="Gotoh Y."/>
            <person name="Hayashi T."/>
        </authorList>
    </citation>
    <scope>NUCLEOTIDE SEQUENCE [LARGE SCALE GENOMIC DNA]</scope>
    <source>
        <strain evidence="2 4">JCM18114</strain>
    </source>
</reference>
<evidence type="ECO:0000313" key="5">
    <source>
        <dbReference type="Proteomes" id="UP001207528"/>
    </source>
</evidence>
<dbReference type="Proteomes" id="UP000069773">
    <property type="component" value="Unassembled WGS sequence"/>
</dbReference>
<sequence>MPDEFKVEVELGSEQHLSFWEKLRTLDLDNDARERLGSRVTVTRDGDRIQLYMATLADAQEAERTVRTLVADDGVDAQFTVSRWDAASQEWVDPVSGEEVPDDAPEVPTPDPRYVILEAYKPEFLRDLGL</sequence>
<organism evidence="3 5">
    <name type="scientific">Mycolicibacterium novocastrense</name>
    <name type="common">Mycobacterium novocastrense</name>
    <dbReference type="NCBI Taxonomy" id="59813"/>
    <lineage>
        <taxon>Bacteria</taxon>
        <taxon>Bacillati</taxon>
        <taxon>Actinomycetota</taxon>
        <taxon>Actinomycetes</taxon>
        <taxon>Mycobacteriales</taxon>
        <taxon>Mycobacteriaceae</taxon>
        <taxon>Mycolicibacterium</taxon>
    </lineage>
</organism>
<evidence type="ECO:0000313" key="2">
    <source>
        <dbReference type="EMBL" id="GAT08869.1"/>
    </source>
</evidence>
<dbReference type="Proteomes" id="UP001207528">
    <property type="component" value="Unassembled WGS sequence"/>
</dbReference>
<evidence type="ECO:0000256" key="1">
    <source>
        <dbReference type="SAM" id="MobiDB-lite"/>
    </source>
</evidence>
<accession>A0AAW5SPM2</accession>
<dbReference type="EMBL" id="JACKTI010000058">
    <property type="protein sequence ID" value="MCV7026095.1"/>
    <property type="molecule type" value="Genomic_DNA"/>
</dbReference>
<gene>
    <name evidence="3" type="ORF">H7I77_22555</name>
    <name evidence="2" type="ORF">RMCN_2002</name>
</gene>
<protein>
    <submittedName>
        <fullName evidence="3">Uncharacterized protein</fullName>
    </submittedName>
</protein>
<dbReference type="AlphaFoldDB" id="A0AAW5SPM2"/>
<reference evidence="3" key="2">
    <citation type="submission" date="2020-07" db="EMBL/GenBank/DDBJ databases">
        <authorList>
            <person name="Pettersson B.M.F."/>
            <person name="Behra P.R.K."/>
            <person name="Ramesh M."/>
            <person name="Das S."/>
            <person name="Dasgupta S."/>
            <person name="Kirsebom L.A."/>
        </authorList>
    </citation>
    <scope>NUCLEOTIDE SEQUENCE</scope>
    <source>
        <strain evidence="3">DSM 44203</strain>
    </source>
</reference>
<name>A0AAW5SPM2_MYCNV</name>
<keyword evidence="4" id="KW-1185">Reference proteome</keyword>
<dbReference type="EMBL" id="BCTA01000026">
    <property type="protein sequence ID" value="GAT08869.1"/>
    <property type="molecule type" value="Genomic_DNA"/>
</dbReference>
<feature type="region of interest" description="Disordered" evidence="1">
    <location>
        <begin position="92"/>
        <end position="111"/>
    </location>
</feature>
<dbReference type="RefSeq" id="WP_067388723.1">
    <property type="nucleotide sequence ID" value="NZ_BCTA01000026.1"/>
</dbReference>
<evidence type="ECO:0000313" key="4">
    <source>
        <dbReference type="Proteomes" id="UP000069773"/>
    </source>
</evidence>
<proteinExistence type="predicted"/>
<comment type="caution">
    <text evidence="3">The sequence shown here is derived from an EMBL/GenBank/DDBJ whole genome shotgun (WGS) entry which is preliminary data.</text>
</comment>